<feature type="chain" id="PRO_5037104701" evidence="1">
    <location>
        <begin position="20"/>
        <end position="282"/>
    </location>
</feature>
<evidence type="ECO:0000313" key="4">
    <source>
        <dbReference type="Proteomes" id="UP000627292"/>
    </source>
</evidence>
<dbReference type="Pfam" id="PF01738">
    <property type="entry name" value="DLH"/>
    <property type="match status" value="1"/>
</dbReference>
<accession>A0A917IN29</accession>
<dbReference type="PANTHER" id="PTHR22946">
    <property type="entry name" value="DIENELACTONE HYDROLASE DOMAIN-CONTAINING PROTEIN-RELATED"/>
    <property type="match status" value="1"/>
</dbReference>
<dbReference type="PANTHER" id="PTHR22946:SF0">
    <property type="entry name" value="DIENELACTONE HYDROLASE DOMAIN-CONTAINING PROTEIN"/>
    <property type="match status" value="1"/>
</dbReference>
<dbReference type="Gene3D" id="3.40.50.1820">
    <property type="entry name" value="alpha/beta hydrolase"/>
    <property type="match status" value="1"/>
</dbReference>
<feature type="signal peptide" evidence="1">
    <location>
        <begin position="1"/>
        <end position="19"/>
    </location>
</feature>
<dbReference type="EMBL" id="BMIB01000001">
    <property type="protein sequence ID" value="GGH57420.1"/>
    <property type="molecule type" value="Genomic_DNA"/>
</dbReference>
<dbReference type="SUPFAM" id="SSF53474">
    <property type="entry name" value="alpha/beta-Hydrolases"/>
    <property type="match status" value="1"/>
</dbReference>
<keyword evidence="4" id="KW-1185">Reference proteome</keyword>
<dbReference type="Proteomes" id="UP000627292">
    <property type="component" value="Unassembled WGS sequence"/>
</dbReference>
<keyword evidence="3" id="KW-0378">Hydrolase</keyword>
<dbReference type="InterPro" id="IPR002925">
    <property type="entry name" value="Dienelactn_hydro"/>
</dbReference>
<comment type="caution">
    <text evidence="3">The sequence shown here is derived from an EMBL/GenBank/DDBJ whole genome shotgun (WGS) entry which is preliminary data.</text>
</comment>
<name>A0A917IN29_9BACT</name>
<dbReference type="AlphaFoldDB" id="A0A917IN29"/>
<feature type="domain" description="Dienelactone hydrolase" evidence="2">
    <location>
        <begin position="63"/>
        <end position="280"/>
    </location>
</feature>
<proteinExistence type="predicted"/>
<dbReference type="GO" id="GO:0016787">
    <property type="term" value="F:hydrolase activity"/>
    <property type="evidence" value="ECO:0007669"/>
    <property type="project" value="UniProtKB-KW"/>
</dbReference>
<gene>
    <name evidence="3" type="ORF">GCM10011379_02090</name>
</gene>
<reference evidence="3" key="2">
    <citation type="submission" date="2020-09" db="EMBL/GenBank/DDBJ databases">
        <authorList>
            <person name="Sun Q."/>
            <person name="Zhou Y."/>
        </authorList>
    </citation>
    <scope>NUCLEOTIDE SEQUENCE</scope>
    <source>
        <strain evidence="3">CGMCC 1.15290</strain>
    </source>
</reference>
<evidence type="ECO:0000259" key="2">
    <source>
        <dbReference type="Pfam" id="PF01738"/>
    </source>
</evidence>
<reference evidence="3" key="1">
    <citation type="journal article" date="2014" name="Int. J. Syst. Evol. Microbiol.">
        <title>Complete genome sequence of Corynebacterium casei LMG S-19264T (=DSM 44701T), isolated from a smear-ripened cheese.</title>
        <authorList>
            <consortium name="US DOE Joint Genome Institute (JGI-PGF)"/>
            <person name="Walter F."/>
            <person name="Albersmeier A."/>
            <person name="Kalinowski J."/>
            <person name="Ruckert C."/>
        </authorList>
    </citation>
    <scope>NUCLEOTIDE SEQUENCE</scope>
    <source>
        <strain evidence="3">CGMCC 1.15290</strain>
    </source>
</reference>
<organism evidence="3 4">
    <name type="scientific">Filimonas zeae</name>
    <dbReference type="NCBI Taxonomy" id="1737353"/>
    <lineage>
        <taxon>Bacteria</taxon>
        <taxon>Pseudomonadati</taxon>
        <taxon>Bacteroidota</taxon>
        <taxon>Chitinophagia</taxon>
        <taxon>Chitinophagales</taxon>
        <taxon>Chitinophagaceae</taxon>
        <taxon>Filimonas</taxon>
    </lineage>
</organism>
<protein>
    <submittedName>
        <fullName evidence="3">Dienelactone hydrolase</fullName>
    </submittedName>
</protein>
<evidence type="ECO:0000313" key="3">
    <source>
        <dbReference type="EMBL" id="GGH57420.1"/>
    </source>
</evidence>
<dbReference type="InterPro" id="IPR050261">
    <property type="entry name" value="FrsA_esterase"/>
</dbReference>
<dbReference type="RefSeq" id="WP_188949831.1">
    <property type="nucleotide sequence ID" value="NZ_BMIB01000001.1"/>
</dbReference>
<dbReference type="InterPro" id="IPR029058">
    <property type="entry name" value="AB_hydrolase_fold"/>
</dbReference>
<sequence>MKHKPVTFLAALGAALCFAACGNNSNSSEATGGKDSAKATATIIEENINIQADTTVLKSIVAYSSDTSIKKPIVLIVPEWWGLEGYVKGRARQLAEMGYLAIGIDMYGNGQLAEDPQTAGALATPFYKNPQLWYTRVQAALAKAKTYPQADTTKTAAIGYCFGGAAVLNCAKLGLPVNGVISFHGGLAGVTPVKGQTKAQILVCHGGADNFVPEAEVATFKKQMDSTGTAYTFKVYEGATHAFTNPNATEKGKKFNMPITYNGAADTASFNDMKAFFATIFK</sequence>
<keyword evidence="1" id="KW-0732">Signal</keyword>
<evidence type="ECO:0000256" key="1">
    <source>
        <dbReference type="SAM" id="SignalP"/>
    </source>
</evidence>